<keyword evidence="5 9" id="KW-0812">Transmembrane</keyword>
<keyword evidence="3" id="KW-1003">Cell membrane</keyword>
<dbReference type="Proteomes" id="UP000192721">
    <property type="component" value="Unassembled WGS sequence"/>
</dbReference>
<dbReference type="InterPro" id="IPR013059">
    <property type="entry name" value="Trp_tyr_transpt"/>
</dbReference>
<keyword evidence="6" id="KW-0029">Amino-acid transport</keyword>
<dbReference type="GO" id="GO:0005886">
    <property type="term" value="C:plasma membrane"/>
    <property type="evidence" value="ECO:0007669"/>
    <property type="project" value="UniProtKB-SubCell"/>
</dbReference>
<feature type="transmembrane region" description="Helical" evidence="9">
    <location>
        <begin position="220"/>
        <end position="237"/>
    </location>
</feature>
<proteinExistence type="predicted"/>
<comment type="caution">
    <text evidence="10">The sequence shown here is derived from an EMBL/GenBank/DDBJ whole genome shotgun (WGS) entry which is preliminary data.</text>
</comment>
<evidence type="ECO:0000313" key="10">
    <source>
        <dbReference type="EMBL" id="OQS39858.1"/>
    </source>
</evidence>
<dbReference type="InterPro" id="IPR018227">
    <property type="entry name" value="Amino_acid_transport_2"/>
</dbReference>
<dbReference type="EMBL" id="MUKV01000012">
    <property type="protein sequence ID" value="OQS39858.1"/>
    <property type="molecule type" value="Genomic_DNA"/>
</dbReference>
<feature type="transmembrane region" description="Helical" evidence="9">
    <location>
        <begin position="115"/>
        <end position="138"/>
    </location>
</feature>
<feature type="transmembrane region" description="Helical" evidence="9">
    <location>
        <begin position="280"/>
        <end position="301"/>
    </location>
</feature>
<sequence length="409" mass="43612">MQVNFKAIGATLLISGTMLGAGMLALPLVSAGMGFGYACLTLFLIWALMTYTGLMLLEVCLSFPEGYGFDAIARSLFKAKGSYLINASLLLLLYALSSAYISGGGSTYQSSLHQYLGLSLSPAQVSLVFTVLIGGIVFASTTAVDKVNRLLFSLNILIFLALSAVIQPYVDTGNLSESTDSAKYMLAAIPMFLTAFGFLGSVPSMVKYLGRDQPRTLRNVFIAGSLIPMGVYLLWVFNTLGTLPRYGSHSFQAISAHNGSVGMFLDEFHALVPTPQVPSLLSAFSSIALFTSYLCVSLGLFDAMASTLKRGDSLRQRLQTALITYLPPLGFALFFPGGFVAALGAAAIFLVVLAILFPALALIKLRSQDNYQPDYQVSGGGTLHWAIGGSGLAIILFQILVMQGLLPVF</sequence>
<evidence type="ECO:0000256" key="2">
    <source>
        <dbReference type="ARBA" id="ARBA00022448"/>
    </source>
</evidence>
<evidence type="ECO:0000256" key="1">
    <source>
        <dbReference type="ARBA" id="ARBA00004429"/>
    </source>
</evidence>
<dbReference type="RefSeq" id="WP_081555522.1">
    <property type="nucleotide sequence ID" value="NZ_MUKV01000012.1"/>
</dbReference>
<evidence type="ECO:0000256" key="5">
    <source>
        <dbReference type="ARBA" id="ARBA00022692"/>
    </source>
</evidence>
<accession>A0A1W0CYU8</accession>
<comment type="subcellular location">
    <subcellularLocation>
        <location evidence="1">Cell inner membrane</location>
        <topology evidence="1">Multi-pass membrane protein</topology>
    </subcellularLocation>
</comment>
<evidence type="ECO:0000256" key="4">
    <source>
        <dbReference type="ARBA" id="ARBA00022519"/>
    </source>
</evidence>
<evidence type="ECO:0000256" key="3">
    <source>
        <dbReference type="ARBA" id="ARBA00022475"/>
    </source>
</evidence>
<feature type="transmembrane region" description="Helical" evidence="9">
    <location>
        <begin position="345"/>
        <end position="363"/>
    </location>
</feature>
<evidence type="ECO:0000256" key="8">
    <source>
        <dbReference type="ARBA" id="ARBA00023136"/>
    </source>
</evidence>
<dbReference type="GO" id="GO:0003333">
    <property type="term" value="P:amino acid transmembrane transport"/>
    <property type="evidence" value="ECO:0007669"/>
    <property type="project" value="InterPro"/>
</dbReference>
<keyword evidence="7 9" id="KW-1133">Transmembrane helix</keyword>
<dbReference type="PRINTS" id="PR00166">
    <property type="entry name" value="AROAAPRMEASE"/>
</dbReference>
<feature type="transmembrane region" description="Helical" evidence="9">
    <location>
        <begin position="150"/>
        <end position="170"/>
    </location>
</feature>
<keyword evidence="8 9" id="KW-0472">Membrane</keyword>
<evidence type="ECO:0000256" key="6">
    <source>
        <dbReference type="ARBA" id="ARBA00022970"/>
    </source>
</evidence>
<dbReference type="GO" id="GO:0015173">
    <property type="term" value="F:aromatic amino acid transmembrane transporter activity"/>
    <property type="evidence" value="ECO:0007669"/>
    <property type="project" value="InterPro"/>
</dbReference>
<name>A0A1W0CYU8_9NEIS</name>
<dbReference type="PANTHER" id="PTHR46997">
    <property type="entry name" value="LOW AFFINITY TRYPTOPHAN PERMEASE-RELATED"/>
    <property type="match status" value="1"/>
</dbReference>
<gene>
    <name evidence="10" type="ORF">B0T45_11150</name>
</gene>
<feature type="transmembrane region" description="Helical" evidence="9">
    <location>
        <begin position="35"/>
        <end position="63"/>
    </location>
</feature>
<feature type="transmembrane region" description="Helical" evidence="9">
    <location>
        <begin position="83"/>
        <end position="103"/>
    </location>
</feature>
<feature type="transmembrane region" description="Helical" evidence="9">
    <location>
        <begin position="383"/>
        <end position="406"/>
    </location>
</feature>
<evidence type="ECO:0000256" key="7">
    <source>
        <dbReference type="ARBA" id="ARBA00022989"/>
    </source>
</evidence>
<keyword evidence="2" id="KW-0813">Transport</keyword>
<dbReference type="PANTHER" id="PTHR46997:SF2">
    <property type="entry name" value="TYROSINE-SPECIFIC TRANSPORT SYSTEM"/>
    <property type="match status" value="1"/>
</dbReference>
<feature type="transmembrane region" description="Helical" evidence="9">
    <location>
        <begin position="322"/>
        <end position="339"/>
    </location>
</feature>
<keyword evidence="4" id="KW-0997">Cell inner membrane</keyword>
<feature type="transmembrane region" description="Helical" evidence="9">
    <location>
        <begin position="7"/>
        <end position="29"/>
    </location>
</feature>
<dbReference type="Pfam" id="PF03222">
    <property type="entry name" value="Trp_Tyr_perm"/>
    <property type="match status" value="1"/>
</dbReference>
<dbReference type="AlphaFoldDB" id="A0A1W0CYU8"/>
<feature type="transmembrane region" description="Helical" evidence="9">
    <location>
        <begin position="182"/>
        <end position="199"/>
    </location>
</feature>
<reference evidence="10 11" key="1">
    <citation type="submission" date="2017-02" db="EMBL/GenBank/DDBJ databases">
        <title>Chromobacterium haemolyticum H5244.</title>
        <authorList>
            <person name="Gulvik C.A."/>
        </authorList>
    </citation>
    <scope>NUCLEOTIDE SEQUENCE [LARGE SCALE GENOMIC DNA]</scope>
    <source>
        <strain evidence="10 11">H5244</strain>
    </source>
</reference>
<protein>
    <submittedName>
        <fullName evidence="10">Tyrosine transporter</fullName>
    </submittedName>
</protein>
<organism evidence="10 11">
    <name type="scientific">Chromobacterium haemolyticum</name>
    <dbReference type="NCBI Taxonomy" id="394935"/>
    <lineage>
        <taxon>Bacteria</taxon>
        <taxon>Pseudomonadati</taxon>
        <taxon>Pseudomonadota</taxon>
        <taxon>Betaproteobacteria</taxon>
        <taxon>Neisseriales</taxon>
        <taxon>Chromobacteriaceae</taxon>
        <taxon>Chromobacterium</taxon>
    </lineage>
</organism>
<dbReference type="Gene3D" id="1.20.1740.10">
    <property type="entry name" value="Amino acid/polyamine transporter I"/>
    <property type="match status" value="1"/>
</dbReference>
<evidence type="ECO:0000256" key="9">
    <source>
        <dbReference type="SAM" id="Phobius"/>
    </source>
</evidence>
<evidence type="ECO:0000313" key="11">
    <source>
        <dbReference type="Proteomes" id="UP000192721"/>
    </source>
</evidence>